<proteinExistence type="predicted"/>
<reference evidence="2" key="2">
    <citation type="submission" date="2015-01" db="EMBL/GenBank/DDBJ databases">
        <title>Evolutionary Origins and Diversification of the Mycorrhizal Mutualists.</title>
        <authorList>
            <consortium name="DOE Joint Genome Institute"/>
            <consortium name="Mycorrhizal Genomics Consortium"/>
            <person name="Kohler A."/>
            <person name="Kuo A."/>
            <person name="Nagy L.G."/>
            <person name="Floudas D."/>
            <person name="Copeland A."/>
            <person name="Barry K.W."/>
            <person name="Cichocki N."/>
            <person name="Veneault-Fourrey C."/>
            <person name="LaButti K."/>
            <person name="Lindquist E.A."/>
            <person name="Lipzen A."/>
            <person name="Lundell T."/>
            <person name="Morin E."/>
            <person name="Murat C."/>
            <person name="Riley R."/>
            <person name="Ohm R."/>
            <person name="Sun H."/>
            <person name="Tunlid A."/>
            <person name="Henrissat B."/>
            <person name="Grigoriev I.V."/>
            <person name="Hibbett D.S."/>
            <person name="Martin F."/>
        </authorList>
    </citation>
    <scope>NUCLEOTIDE SEQUENCE [LARGE SCALE GENOMIC DNA]</scope>
    <source>
        <strain evidence="2">ATCC 200175</strain>
    </source>
</reference>
<evidence type="ECO:0000313" key="1">
    <source>
        <dbReference type="EMBL" id="KIJ05864.1"/>
    </source>
</evidence>
<evidence type="ECO:0000313" key="2">
    <source>
        <dbReference type="Proteomes" id="UP000053647"/>
    </source>
</evidence>
<protein>
    <submittedName>
        <fullName evidence="1">Uncharacterized protein</fullName>
    </submittedName>
</protein>
<dbReference type="AlphaFoldDB" id="A0A0C9SMB1"/>
<keyword evidence="2" id="KW-1185">Reference proteome</keyword>
<reference evidence="1 2" key="1">
    <citation type="submission" date="2014-06" db="EMBL/GenBank/DDBJ databases">
        <authorList>
            <consortium name="DOE Joint Genome Institute"/>
            <person name="Kuo A."/>
            <person name="Kohler A."/>
            <person name="Nagy L.G."/>
            <person name="Floudas D."/>
            <person name="Copeland A."/>
            <person name="Barry K.W."/>
            <person name="Cichocki N."/>
            <person name="Veneault-Fourrey C."/>
            <person name="LaButti K."/>
            <person name="Lindquist E.A."/>
            <person name="Lipzen A."/>
            <person name="Lundell T."/>
            <person name="Morin E."/>
            <person name="Murat C."/>
            <person name="Sun H."/>
            <person name="Tunlid A."/>
            <person name="Henrissat B."/>
            <person name="Grigoriev I.V."/>
            <person name="Hibbett D.S."/>
            <person name="Martin F."/>
            <person name="Nordberg H.P."/>
            <person name="Cantor M.N."/>
            <person name="Hua S.X."/>
        </authorList>
    </citation>
    <scope>NUCLEOTIDE SEQUENCE [LARGE SCALE GENOMIC DNA]</scope>
    <source>
        <strain evidence="1 2">ATCC 200175</strain>
    </source>
</reference>
<sequence>MEDAVKARANAAAAMPERRWMNIASSPRPCDWFTDHLEPGSTNARNRRTFDVIKVGLVNSQFIVSRKRTRNFMDIASVWKQSVLQNIRDADAASDSSDEYWAALDVKAAQIKASAGCQYNSIDPISVTVDRETNLNLNPYPKPNLNSETLKS</sequence>
<dbReference type="OrthoDB" id="3212410at2759"/>
<dbReference type="EMBL" id="KN820665">
    <property type="protein sequence ID" value="KIJ05864.1"/>
    <property type="molecule type" value="Genomic_DNA"/>
</dbReference>
<dbReference type="HOGENOM" id="CLU_1722937_0_0_1"/>
<gene>
    <name evidence="1" type="ORF">PAXINDRAFT_20906</name>
</gene>
<accession>A0A0C9SMB1</accession>
<dbReference type="Proteomes" id="UP000053647">
    <property type="component" value="Unassembled WGS sequence"/>
</dbReference>
<name>A0A0C9SMB1_PAXIN</name>
<organism evidence="1 2">
    <name type="scientific">Paxillus involutus ATCC 200175</name>
    <dbReference type="NCBI Taxonomy" id="664439"/>
    <lineage>
        <taxon>Eukaryota</taxon>
        <taxon>Fungi</taxon>
        <taxon>Dikarya</taxon>
        <taxon>Basidiomycota</taxon>
        <taxon>Agaricomycotina</taxon>
        <taxon>Agaricomycetes</taxon>
        <taxon>Agaricomycetidae</taxon>
        <taxon>Boletales</taxon>
        <taxon>Paxilineae</taxon>
        <taxon>Paxillaceae</taxon>
        <taxon>Paxillus</taxon>
    </lineage>
</organism>